<feature type="chain" id="PRO_5045071935" evidence="1">
    <location>
        <begin position="18"/>
        <end position="82"/>
    </location>
</feature>
<evidence type="ECO:0000256" key="1">
    <source>
        <dbReference type="SAM" id="SignalP"/>
    </source>
</evidence>
<organism evidence="2 3">
    <name type="scientific">Puccinia triticina</name>
    <dbReference type="NCBI Taxonomy" id="208348"/>
    <lineage>
        <taxon>Eukaryota</taxon>
        <taxon>Fungi</taxon>
        <taxon>Dikarya</taxon>
        <taxon>Basidiomycota</taxon>
        <taxon>Pucciniomycotina</taxon>
        <taxon>Pucciniomycetes</taxon>
        <taxon>Pucciniales</taxon>
        <taxon>Pucciniaceae</taxon>
        <taxon>Puccinia</taxon>
    </lineage>
</organism>
<proteinExistence type="predicted"/>
<sequence>MLVAALWLLGLGKPHQAVWTGSEADADHGFSGLLRSEASAGVKAGDSDAGQLRYQAVGDFHVAGAPMDVQPWPLILSIHAFA</sequence>
<dbReference type="EMBL" id="CP110427">
    <property type="protein sequence ID" value="WAQ86892.1"/>
    <property type="molecule type" value="Genomic_DNA"/>
</dbReference>
<dbReference type="Proteomes" id="UP001164743">
    <property type="component" value="Chromosome 7A"/>
</dbReference>
<gene>
    <name evidence="2" type="ORF">PtA15_7A621</name>
</gene>
<keyword evidence="3" id="KW-1185">Reference proteome</keyword>
<reference evidence="2" key="1">
    <citation type="submission" date="2022-10" db="EMBL/GenBank/DDBJ databases">
        <title>Puccinia triticina Genome sequencing and assembly.</title>
        <authorList>
            <person name="Li C."/>
        </authorList>
    </citation>
    <scope>NUCLEOTIDE SEQUENCE</scope>
    <source>
        <strain evidence="2">Pt15</strain>
    </source>
</reference>
<evidence type="ECO:0000313" key="2">
    <source>
        <dbReference type="EMBL" id="WAQ86892.1"/>
    </source>
</evidence>
<accession>A0ABY7CVZ5</accession>
<evidence type="ECO:0000313" key="3">
    <source>
        <dbReference type="Proteomes" id="UP001164743"/>
    </source>
</evidence>
<name>A0ABY7CVZ5_9BASI</name>
<feature type="signal peptide" evidence="1">
    <location>
        <begin position="1"/>
        <end position="17"/>
    </location>
</feature>
<dbReference type="GeneID" id="77812142"/>
<protein>
    <submittedName>
        <fullName evidence="2">Uncharacterized protein</fullName>
    </submittedName>
</protein>
<dbReference type="RefSeq" id="XP_053022447.1">
    <property type="nucleotide sequence ID" value="XM_053171247.1"/>
</dbReference>
<keyword evidence="1" id="KW-0732">Signal</keyword>